<feature type="region of interest" description="Disordered" evidence="2">
    <location>
        <begin position="308"/>
        <end position="495"/>
    </location>
</feature>
<dbReference type="GO" id="GO:0005681">
    <property type="term" value="C:spliceosomal complex"/>
    <property type="evidence" value="ECO:0007669"/>
    <property type="project" value="InterPro"/>
</dbReference>
<sequence>MYRKALCFRRPCARTRPSQTPCRHPVLTPTSSQHAPAAHIPRYPLRVKQQFVPRRNEDFGDGGAYPELHIAQFPLGMGKKGGNGSSKNSTGTLALQVRGEDGKVSYDAIVTQQHRDKTKVYTRFSDIVEKDGNAAALALPSQDEELETANRTRDALQALVQGKVASSLPTNVGRQKSAKETAKYIRYTPNDQGTSGVSKQRIIRMVDVAKDPMEPPKFQHTKAVRGPPSPPVPVLHSPPRKLTVADQQSWKIPPCISNWKNSKGFTIALDKRLAADGRGLQQVTVNDNFASLSEALAIAERKAREERLLPERDGPVQFSYDNVKEEDEDADKTRAPDARRAPSESPARKTRSLSRSPPPRRGRSPSRSPPRSRGRDRSAPRSRRGRSPSRSPPRSRGRDRSAPRGRKRSPSRSPSYSRERGRPRARSRSPSYSPGRSSRRRSPSRSRSRSRDGNRKRRRSPSEDSDDDPFGLDQFLTDARKGTDDRSPGRDRRRR</sequence>
<feature type="compositionally biased region" description="Basic and acidic residues" evidence="2">
    <location>
        <begin position="478"/>
        <end position="495"/>
    </location>
</feature>
<comment type="similarity">
    <text evidence="1">Belongs to the SNW family.</text>
</comment>
<evidence type="ECO:0000256" key="2">
    <source>
        <dbReference type="SAM" id="MobiDB-lite"/>
    </source>
</evidence>
<keyword evidence="5" id="KW-1185">Reference proteome</keyword>
<dbReference type="GeneID" id="9466264"/>
<dbReference type="InterPro" id="IPR017862">
    <property type="entry name" value="SKI-int_prot_SKIP"/>
</dbReference>
<evidence type="ECO:0000256" key="1">
    <source>
        <dbReference type="ARBA" id="ARBA00010197"/>
    </source>
</evidence>
<proteinExistence type="inferred from homology"/>
<feature type="domain" description="SKI-interacting protein SKIP SNW" evidence="3">
    <location>
        <begin position="183"/>
        <end position="306"/>
    </location>
</feature>
<evidence type="ECO:0000313" key="5">
    <source>
        <dbReference type="Proteomes" id="UP000006643"/>
    </source>
</evidence>
<dbReference type="FunCoup" id="D0N164">
    <property type="interactions" value="504"/>
</dbReference>
<feature type="compositionally biased region" description="Basic and acidic residues" evidence="2">
    <location>
        <begin position="331"/>
        <end position="342"/>
    </location>
</feature>
<dbReference type="GO" id="GO:0000398">
    <property type="term" value="P:mRNA splicing, via spliceosome"/>
    <property type="evidence" value="ECO:0007669"/>
    <property type="project" value="InterPro"/>
</dbReference>
<evidence type="ECO:0000313" key="4">
    <source>
        <dbReference type="EMBL" id="EEY67377.1"/>
    </source>
</evidence>
<feature type="compositionally biased region" description="Basic residues" evidence="2">
    <location>
        <begin position="380"/>
        <end position="395"/>
    </location>
</feature>
<dbReference type="OrthoDB" id="666364at2759"/>
<dbReference type="VEuPathDB" id="FungiDB:PITG_04395"/>
<dbReference type="EMBL" id="DS028122">
    <property type="protein sequence ID" value="EEY67377.1"/>
    <property type="molecule type" value="Genomic_DNA"/>
</dbReference>
<protein>
    <submittedName>
        <fullName evidence="4">Pre-mRNA-processing protein, putative</fullName>
    </submittedName>
</protein>
<dbReference type="KEGG" id="pif:PITG_04395"/>
<dbReference type="InParanoid" id="D0N164"/>
<reference evidence="5" key="1">
    <citation type="journal article" date="2009" name="Nature">
        <title>Genome sequence and analysis of the Irish potato famine pathogen Phytophthora infestans.</title>
        <authorList>
            <consortium name="The Broad Institute Genome Sequencing Platform"/>
            <person name="Haas B.J."/>
            <person name="Kamoun S."/>
            <person name="Zody M.C."/>
            <person name="Jiang R.H."/>
            <person name="Handsaker R.E."/>
            <person name="Cano L.M."/>
            <person name="Grabherr M."/>
            <person name="Kodira C.D."/>
            <person name="Raffaele S."/>
            <person name="Torto-Alalibo T."/>
            <person name="Bozkurt T.O."/>
            <person name="Ah-Fong A.M."/>
            <person name="Alvarado L."/>
            <person name="Anderson V.L."/>
            <person name="Armstrong M.R."/>
            <person name="Avrova A."/>
            <person name="Baxter L."/>
            <person name="Beynon J."/>
            <person name="Boevink P.C."/>
            <person name="Bollmann S.R."/>
            <person name="Bos J.I."/>
            <person name="Bulone V."/>
            <person name="Cai G."/>
            <person name="Cakir C."/>
            <person name="Carrington J.C."/>
            <person name="Chawner M."/>
            <person name="Conti L."/>
            <person name="Costanzo S."/>
            <person name="Ewan R."/>
            <person name="Fahlgren N."/>
            <person name="Fischbach M.A."/>
            <person name="Fugelstad J."/>
            <person name="Gilroy E.M."/>
            <person name="Gnerre S."/>
            <person name="Green P.J."/>
            <person name="Grenville-Briggs L.J."/>
            <person name="Griffith J."/>
            <person name="Grunwald N.J."/>
            <person name="Horn K."/>
            <person name="Horner N.R."/>
            <person name="Hu C.H."/>
            <person name="Huitema E."/>
            <person name="Jeong D.H."/>
            <person name="Jones A.M."/>
            <person name="Jones J.D."/>
            <person name="Jones R.W."/>
            <person name="Karlsson E.K."/>
            <person name="Kunjeti S.G."/>
            <person name="Lamour K."/>
            <person name="Liu Z."/>
            <person name="Ma L."/>
            <person name="Maclean D."/>
            <person name="Chibucos M.C."/>
            <person name="McDonald H."/>
            <person name="McWalters J."/>
            <person name="Meijer H.J."/>
            <person name="Morgan W."/>
            <person name="Morris P.F."/>
            <person name="Munro C.A."/>
            <person name="O'Neill K."/>
            <person name="Ospina-Giraldo M."/>
            <person name="Pinzon A."/>
            <person name="Pritchard L."/>
            <person name="Ramsahoye B."/>
            <person name="Ren Q."/>
            <person name="Restrepo S."/>
            <person name="Roy S."/>
            <person name="Sadanandom A."/>
            <person name="Savidor A."/>
            <person name="Schornack S."/>
            <person name="Schwartz D.C."/>
            <person name="Schumann U.D."/>
            <person name="Schwessinger B."/>
            <person name="Seyer L."/>
            <person name="Sharpe T."/>
            <person name="Silvar C."/>
            <person name="Song J."/>
            <person name="Studholme D.J."/>
            <person name="Sykes S."/>
            <person name="Thines M."/>
            <person name="van de Vondervoort P.J."/>
            <person name="Phuntumart V."/>
            <person name="Wawra S."/>
            <person name="Weide R."/>
            <person name="Win J."/>
            <person name="Young C."/>
            <person name="Zhou S."/>
            <person name="Fry W."/>
            <person name="Meyers B.C."/>
            <person name="van West P."/>
            <person name="Ristaino J."/>
            <person name="Govers F."/>
            <person name="Birch P.R."/>
            <person name="Whisson S.C."/>
            <person name="Judelson H.S."/>
            <person name="Nusbaum C."/>
        </authorList>
    </citation>
    <scope>NUCLEOTIDE SEQUENCE [LARGE SCALE GENOMIC DNA]</scope>
    <source>
        <strain evidence="5">T30-4</strain>
    </source>
</reference>
<dbReference type="eggNOG" id="KOG2441">
    <property type="taxonomic scope" value="Eukaryota"/>
</dbReference>
<evidence type="ECO:0000259" key="3">
    <source>
        <dbReference type="Pfam" id="PF02731"/>
    </source>
</evidence>
<dbReference type="AlphaFoldDB" id="D0N164"/>
<dbReference type="OMA" id="RREMRMS"/>
<dbReference type="STRING" id="403677.D0N164"/>
<dbReference type="Proteomes" id="UP000006643">
    <property type="component" value="Unassembled WGS sequence"/>
</dbReference>
<dbReference type="InterPro" id="IPR004015">
    <property type="entry name" value="SKI-int_prot_SKIP_SNW-dom"/>
</dbReference>
<feature type="compositionally biased region" description="Basic residues" evidence="2">
    <location>
        <begin position="437"/>
        <end position="459"/>
    </location>
</feature>
<dbReference type="HOGENOM" id="CLU_006601_2_0_1"/>
<accession>D0N164</accession>
<feature type="region of interest" description="Disordered" evidence="2">
    <location>
        <begin position="212"/>
        <end position="238"/>
    </location>
</feature>
<dbReference type="PANTHER" id="PTHR12096">
    <property type="entry name" value="NUCLEAR PROTEIN SKIP-RELATED"/>
    <property type="match status" value="1"/>
</dbReference>
<organism evidence="4 5">
    <name type="scientific">Phytophthora infestans (strain T30-4)</name>
    <name type="common">Potato late blight agent</name>
    <dbReference type="NCBI Taxonomy" id="403677"/>
    <lineage>
        <taxon>Eukaryota</taxon>
        <taxon>Sar</taxon>
        <taxon>Stramenopiles</taxon>
        <taxon>Oomycota</taxon>
        <taxon>Peronosporomycetes</taxon>
        <taxon>Peronosporales</taxon>
        <taxon>Peronosporaceae</taxon>
        <taxon>Phytophthora</taxon>
    </lineage>
</organism>
<name>D0N164_PHYIT</name>
<dbReference type="Pfam" id="PF02731">
    <property type="entry name" value="SKIP_SNW"/>
    <property type="match status" value="1"/>
</dbReference>
<feature type="compositionally biased region" description="Basic residues" evidence="2">
    <location>
        <begin position="348"/>
        <end position="372"/>
    </location>
</feature>
<dbReference type="RefSeq" id="XP_002906025.1">
    <property type="nucleotide sequence ID" value="XM_002905979.1"/>
</dbReference>
<gene>
    <name evidence="4" type="ORF">PITG_04395</name>
</gene>